<dbReference type="PANTHER" id="PTHR37936">
    <property type="entry name" value="TRANSPOSASE INSC FOR INSERTION ELEMENT IS2A-RELATED"/>
    <property type="match status" value="1"/>
</dbReference>
<reference evidence="2" key="1">
    <citation type="submission" date="2017-10" db="EMBL/GenBank/DDBJ databases">
        <authorList>
            <person name="Toshchakov S.V."/>
            <person name="Goeva M.A."/>
        </authorList>
    </citation>
    <scope>NUCLEOTIDE SEQUENCE [LARGE SCALE GENOMIC DNA]</scope>
    <source>
        <strain evidence="2">JR1/69-1-13</strain>
    </source>
</reference>
<dbReference type="GO" id="GO:0004803">
    <property type="term" value="F:transposase activity"/>
    <property type="evidence" value="ECO:0007669"/>
    <property type="project" value="InterPro"/>
</dbReference>
<protein>
    <recommendedName>
        <fullName evidence="3">Transposase</fullName>
    </recommendedName>
</protein>
<evidence type="ECO:0000313" key="1">
    <source>
        <dbReference type="EMBL" id="PWC26517.1"/>
    </source>
</evidence>
<sequence>MGKTLPLQIIDAEDAPTFNRRSVRETPVEVITRGERRRIWTPEQKRDTVVESLEPGVSPIAVARRHGIGRGLLYTWRRQMVEGQLKARLPVPPGFVPVAALPDDTGAAAEPPVRQTAASAALPSDTSALIEIVLPDGVTVRVGAAVSEVALRRVLSALGRR</sequence>
<organism evidence="1 2">
    <name type="scientific">Teichococcus aestuarii</name>
    <dbReference type="NCBI Taxonomy" id="568898"/>
    <lineage>
        <taxon>Bacteria</taxon>
        <taxon>Pseudomonadati</taxon>
        <taxon>Pseudomonadota</taxon>
        <taxon>Alphaproteobacteria</taxon>
        <taxon>Acetobacterales</taxon>
        <taxon>Roseomonadaceae</taxon>
        <taxon>Roseomonas</taxon>
    </lineage>
</organism>
<dbReference type="Pfam" id="PF01527">
    <property type="entry name" value="HTH_Tnp_1"/>
    <property type="match status" value="1"/>
</dbReference>
<dbReference type="RefSeq" id="WP_109519227.1">
    <property type="nucleotide sequence ID" value="NZ_PDOA01000034.1"/>
</dbReference>
<comment type="caution">
    <text evidence="1">The sequence shown here is derived from an EMBL/GenBank/DDBJ whole genome shotgun (WGS) entry which is preliminary data.</text>
</comment>
<gene>
    <name evidence="1" type="ORF">CR165_22840</name>
</gene>
<dbReference type="GO" id="GO:0006313">
    <property type="term" value="P:DNA transposition"/>
    <property type="evidence" value="ECO:0007669"/>
    <property type="project" value="InterPro"/>
</dbReference>
<keyword evidence="2" id="KW-1185">Reference proteome</keyword>
<evidence type="ECO:0000313" key="2">
    <source>
        <dbReference type="Proteomes" id="UP000245048"/>
    </source>
</evidence>
<dbReference type="EMBL" id="PDOA01000034">
    <property type="protein sequence ID" value="PWC26517.1"/>
    <property type="molecule type" value="Genomic_DNA"/>
</dbReference>
<dbReference type="SUPFAM" id="SSF48295">
    <property type="entry name" value="TrpR-like"/>
    <property type="match status" value="1"/>
</dbReference>
<dbReference type="GO" id="GO:0043565">
    <property type="term" value="F:sequence-specific DNA binding"/>
    <property type="evidence" value="ECO:0007669"/>
    <property type="project" value="InterPro"/>
</dbReference>
<dbReference type="InterPro" id="IPR010921">
    <property type="entry name" value="Trp_repressor/repl_initiator"/>
</dbReference>
<dbReference type="NCBIfam" id="NF047595">
    <property type="entry name" value="IS66_ISRel24_TnpA"/>
    <property type="match status" value="1"/>
</dbReference>
<dbReference type="PANTHER" id="PTHR37936:SF3">
    <property type="entry name" value="TRANSPOSASE INSC FOR INSERTION ELEMENT IS2A-RELATED"/>
    <property type="match status" value="1"/>
</dbReference>
<evidence type="ECO:0008006" key="3">
    <source>
        <dbReference type="Google" id="ProtNLM"/>
    </source>
</evidence>
<dbReference type="AlphaFoldDB" id="A0A2U1UXZ2"/>
<dbReference type="OrthoDB" id="7267835at2"/>
<dbReference type="Proteomes" id="UP000245048">
    <property type="component" value="Unassembled WGS sequence"/>
</dbReference>
<accession>A0A2U1UXZ2</accession>
<name>A0A2U1UXZ2_9PROT</name>
<proteinExistence type="predicted"/>
<dbReference type="InterPro" id="IPR002514">
    <property type="entry name" value="Transposase_8"/>
</dbReference>